<accession>A0ACC0TWR8</accession>
<organism evidence="1 2">
    <name type="scientific">Russula earlei</name>
    <dbReference type="NCBI Taxonomy" id="71964"/>
    <lineage>
        <taxon>Eukaryota</taxon>
        <taxon>Fungi</taxon>
        <taxon>Dikarya</taxon>
        <taxon>Basidiomycota</taxon>
        <taxon>Agaricomycotina</taxon>
        <taxon>Agaricomycetes</taxon>
        <taxon>Russulales</taxon>
        <taxon>Russulaceae</taxon>
        <taxon>Russula</taxon>
    </lineage>
</organism>
<comment type="caution">
    <text evidence="1">The sequence shown here is derived from an EMBL/GenBank/DDBJ whole genome shotgun (WGS) entry which is preliminary data.</text>
</comment>
<proteinExistence type="predicted"/>
<reference evidence="1" key="1">
    <citation type="submission" date="2021-03" db="EMBL/GenBank/DDBJ databases">
        <title>Evolutionary priming and transition to the ectomycorrhizal habit in an iconic lineage of mushroom-forming fungi: is preadaptation a requirement?</title>
        <authorList>
            <consortium name="DOE Joint Genome Institute"/>
            <person name="Looney B.P."/>
            <person name="Miyauchi S."/>
            <person name="Morin E."/>
            <person name="Drula E."/>
            <person name="Courty P.E."/>
            <person name="Chicoki N."/>
            <person name="Fauchery L."/>
            <person name="Kohler A."/>
            <person name="Kuo A."/>
            <person name="LaButti K."/>
            <person name="Pangilinan J."/>
            <person name="Lipzen A."/>
            <person name="Riley R."/>
            <person name="Andreopoulos W."/>
            <person name="He G."/>
            <person name="Johnson J."/>
            <person name="Barry K.W."/>
            <person name="Grigoriev I.V."/>
            <person name="Nagy L."/>
            <person name="Hibbett D."/>
            <person name="Henrissat B."/>
            <person name="Matheny P.B."/>
            <person name="Labbe J."/>
            <person name="Martin A.F."/>
        </authorList>
    </citation>
    <scope>NUCLEOTIDE SEQUENCE</scope>
    <source>
        <strain evidence="1">BPL698</strain>
    </source>
</reference>
<sequence length="548" mass="58347">MSRSPSPSFNSMSEKHSEREKENRPCDCSPHVLPSHLSAKSVQPVSLPVVPHLLLPSPTAGLFSAASRIRPTSDSDLAYARFLHDYPLYSSSWHVDALRRSEYARLAPDETYVDYMGGALYPASLISVHADFLQTAVLGNTHSESPSSKLSAALTATARAAVLSFFNAPPGSTVIFTANASAALKLVGEAFPFTPGAAFILPEDAHNSVHGIREFAKAKGAPIVYLSSPPQGGVRIKEVFVVSLISIAPAQAPPRYSHILVNQILLTQSRHSWSLHMLPVAASPRCLMRQLWHRPQPIDLTNTPVDAVAVSFYKMFGFPTGIGALVLAPGIGAWLREKRPWFAGGTVEVVQVPGTAVGRTAAIDEAFEDGTLNYTLLPAVTTGLRLLGAYLPALPARIAALSAACARLLEDIRWPQSGAPAVRVLSRVSGAPPEPGEAVQGAGGVVSCLMFDERGDPIPLSRVASHAAANGIALRTGCMCNPGGAATLLSLGSHHGCSRSWRRQPSADSSCSRRGCRARAWRCADQLRSSKLLDRRVACEVLGDAGDK</sequence>
<gene>
    <name evidence="1" type="ORF">F5148DRAFT_568195</name>
</gene>
<protein>
    <submittedName>
        <fullName evidence="1">PLP-dependent transferase</fullName>
    </submittedName>
</protein>
<keyword evidence="1" id="KW-0808">Transferase</keyword>
<name>A0ACC0TWR8_9AGAM</name>
<evidence type="ECO:0000313" key="2">
    <source>
        <dbReference type="Proteomes" id="UP001207468"/>
    </source>
</evidence>
<dbReference type="EMBL" id="JAGFNK010000404">
    <property type="protein sequence ID" value="KAI9450833.1"/>
    <property type="molecule type" value="Genomic_DNA"/>
</dbReference>
<dbReference type="Proteomes" id="UP001207468">
    <property type="component" value="Unassembled WGS sequence"/>
</dbReference>
<evidence type="ECO:0000313" key="1">
    <source>
        <dbReference type="EMBL" id="KAI9450833.1"/>
    </source>
</evidence>
<keyword evidence="2" id="KW-1185">Reference proteome</keyword>